<feature type="active site" evidence="5">
    <location>
        <position position="16"/>
    </location>
</feature>
<name>A0A7H1MC72_9NEIS</name>
<protein>
    <recommendedName>
        <fullName evidence="2">protein-tyrosine-phosphatase</fullName>
        <ecNumber evidence="2">3.1.3.48</ecNumber>
    </recommendedName>
</protein>
<proteinExistence type="inferred from homology"/>
<evidence type="ECO:0000256" key="5">
    <source>
        <dbReference type="PIRSR" id="PIRSR617867-1"/>
    </source>
</evidence>
<evidence type="ECO:0000256" key="1">
    <source>
        <dbReference type="ARBA" id="ARBA00011063"/>
    </source>
</evidence>
<dbReference type="PANTHER" id="PTHR11717">
    <property type="entry name" value="LOW MOLECULAR WEIGHT PROTEIN TYROSINE PHOSPHATASE"/>
    <property type="match status" value="1"/>
</dbReference>
<dbReference type="RefSeq" id="WP_187001517.1">
    <property type="nucleotide sequence ID" value="NZ_CP060414.2"/>
</dbReference>
<dbReference type="Pfam" id="PF01451">
    <property type="entry name" value="LMWPc"/>
    <property type="match status" value="1"/>
</dbReference>
<evidence type="ECO:0000256" key="3">
    <source>
        <dbReference type="ARBA" id="ARBA00022801"/>
    </source>
</evidence>
<dbReference type="Gene3D" id="3.40.50.2300">
    <property type="match status" value="1"/>
</dbReference>
<reference evidence="7" key="1">
    <citation type="submission" date="2024-06" db="EMBL/GenBank/DDBJ databases">
        <title>Complete Genome Sequence of mouse commensal type strain Neisseria musculi.</title>
        <authorList>
            <person name="Thapa E."/>
            <person name="Aluvathingal J."/>
            <person name="Nadendla S."/>
            <person name="Mehta A."/>
            <person name="Tettelin H."/>
            <person name="Weyand N.J."/>
        </authorList>
    </citation>
    <scope>NUCLEOTIDE SEQUENCE</scope>
    <source>
        <strain evidence="7">NW831</strain>
    </source>
</reference>
<dbReference type="GO" id="GO:0004725">
    <property type="term" value="F:protein tyrosine phosphatase activity"/>
    <property type="evidence" value="ECO:0007669"/>
    <property type="project" value="UniProtKB-EC"/>
</dbReference>
<sequence length="161" mass="17655">MKTYRILFVCLGNICRSPMAEYVFRRLAADAGAAHRVQAASAGTSGWHNGENMHSGTLKKLRQHGIDPSGFASSQVKPGDCGRYDFLIAMDDNNLAELERLFGRRPGQIFKLTDLIPESGCNHVPDPWHTGDFDETFRLVSAGSRALLDKLSLTANCSGRS</sequence>
<dbReference type="SUPFAM" id="SSF52788">
    <property type="entry name" value="Phosphotyrosine protein phosphatases I"/>
    <property type="match status" value="1"/>
</dbReference>
<evidence type="ECO:0000259" key="6">
    <source>
        <dbReference type="SMART" id="SM00226"/>
    </source>
</evidence>
<dbReference type="InterPro" id="IPR050438">
    <property type="entry name" value="LMW_PTPase"/>
</dbReference>
<comment type="similarity">
    <text evidence="1">Belongs to the low molecular weight phosphotyrosine protein phosphatase family.</text>
</comment>
<dbReference type="KEGG" id="nmus:H7A79_1350"/>
<dbReference type="EC" id="3.1.3.48" evidence="2"/>
<accession>A0A7H1MC72</accession>
<dbReference type="InterPro" id="IPR017867">
    <property type="entry name" value="Tyr_phospatase_low_mol_wt"/>
</dbReference>
<feature type="active site" description="Nucleophile" evidence="5">
    <location>
        <position position="10"/>
    </location>
</feature>
<evidence type="ECO:0000313" key="7">
    <source>
        <dbReference type="EMBL" id="QNT59237.1"/>
    </source>
</evidence>
<dbReference type="InterPro" id="IPR036196">
    <property type="entry name" value="Ptyr_pPase_sf"/>
</dbReference>
<dbReference type="PRINTS" id="PR00719">
    <property type="entry name" value="LMWPTPASE"/>
</dbReference>
<dbReference type="SMART" id="SM00226">
    <property type="entry name" value="LMWPc"/>
    <property type="match status" value="1"/>
</dbReference>
<feature type="active site" description="Proton donor" evidence="5">
    <location>
        <position position="126"/>
    </location>
</feature>
<dbReference type="Proteomes" id="UP000516412">
    <property type="component" value="Chromosome"/>
</dbReference>
<evidence type="ECO:0000313" key="8">
    <source>
        <dbReference type="Proteomes" id="UP000516412"/>
    </source>
</evidence>
<gene>
    <name evidence="7" type="ORF">H7A79_1350</name>
</gene>
<keyword evidence="3" id="KW-0378">Hydrolase</keyword>
<dbReference type="CDD" id="cd16343">
    <property type="entry name" value="LMWPTP"/>
    <property type="match status" value="1"/>
</dbReference>
<evidence type="ECO:0000256" key="2">
    <source>
        <dbReference type="ARBA" id="ARBA00013064"/>
    </source>
</evidence>
<keyword evidence="4" id="KW-0904">Protein phosphatase</keyword>
<organism evidence="7 8">
    <name type="scientific">Neisseria musculi</name>
    <dbReference type="NCBI Taxonomy" id="1815583"/>
    <lineage>
        <taxon>Bacteria</taxon>
        <taxon>Pseudomonadati</taxon>
        <taxon>Pseudomonadota</taxon>
        <taxon>Betaproteobacteria</taxon>
        <taxon>Neisseriales</taxon>
        <taxon>Neisseriaceae</taxon>
        <taxon>Neisseria</taxon>
    </lineage>
</organism>
<keyword evidence="8" id="KW-1185">Reference proteome</keyword>
<dbReference type="AlphaFoldDB" id="A0A7H1MC72"/>
<feature type="domain" description="Phosphotyrosine protein phosphatase I" evidence="6">
    <location>
        <begin position="4"/>
        <end position="150"/>
    </location>
</feature>
<dbReference type="InterPro" id="IPR023485">
    <property type="entry name" value="Ptyr_pPase"/>
</dbReference>
<evidence type="ECO:0000256" key="4">
    <source>
        <dbReference type="ARBA" id="ARBA00022912"/>
    </source>
</evidence>
<dbReference type="EMBL" id="CP060414">
    <property type="protein sequence ID" value="QNT59237.1"/>
    <property type="molecule type" value="Genomic_DNA"/>
</dbReference>
<dbReference type="PANTHER" id="PTHR11717:SF7">
    <property type="entry name" value="LOW MOLECULAR WEIGHT PHOSPHOTYROSINE PROTEIN PHOSPHATASE"/>
    <property type="match status" value="1"/>
</dbReference>